<dbReference type="InterPro" id="IPR017871">
    <property type="entry name" value="ABC_transporter-like_CS"/>
</dbReference>
<dbReference type="CDD" id="cd03293">
    <property type="entry name" value="ABC_NrtD_SsuB_transporters"/>
    <property type="match status" value="1"/>
</dbReference>
<dbReference type="PROSITE" id="PS00211">
    <property type="entry name" value="ABC_TRANSPORTER_1"/>
    <property type="match status" value="1"/>
</dbReference>
<dbReference type="GO" id="GO:0016887">
    <property type="term" value="F:ATP hydrolysis activity"/>
    <property type="evidence" value="ECO:0007669"/>
    <property type="project" value="InterPro"/>
</dbReference>
<reference evidence="6 7" key="1">
    <citation type="submission" date="2017-07" db="EMBL/GenBank/DDBJ databases">
        <title>Draft Genome Sequences of Select Purple Nonsulfur Bacteria.</title>
        <authorList>
            <person name="Lasarre B."/>
            <person name="Mckinlay J.B."/>
        </authorList>
    </citation>
    <scope>NUCLEOTIDE SEQUENCE [LARGE SCALE GENOMIC DNA]</scope>
    <source>
        <strain evidence="6 7">DSM 5909</strain>
    </source>
</reference>
<dbReference type="GO" id="GO:0005524">
    <property type="term" value="F:ATP binding"/>
    <property type="evidence" value="ECO:0007669"/>
    <property type="project" value="UniProtKB-KW"/>
</dbReference>
<name>A0A327L6E2_9BRAD</name>
<dbReference type="AlphaFoldDB" id="A0A327L6E2"/>
<dbReference type="Pfam" id="PF00005">
    <property type="entry name" value="ABC_tran"/>
    <property type="match status" value="1"/>
</dbReference>
<accession>A0A327L6E2</accession>
<dbReference type="InterPro" id="IPR027417">
    <property type="entry name" value="P-loop_NTPase"/>
</dbReference>
<keyword evidence="3" id="KW-0547">Nucleotide-binding</keyword>
<keyword evidence="4 6" id="KW-0067">ATP-binding</keyword>
<evidence type="ECO:0000313" key="6">
    <source>
        <dbReference type="EMBL" id="RAI45754.1"/>
    </source>
</evidence>
<comment type="similarity">
    <text evidence="1">Belongs to the ABC transporter superfamily.</text>
</comment>
<proteinExistence type="inferred from homology"/>
<dbReference type="InterPro" id="IPR050166">
    <property type="entry name" value="ABC_transporter_ATP-bind"/>
</dbReference>
<evidence type="ECO:0000256" key="2">
    <source>
        <dbReference type="ARBA" id="ARBA00022448"/>
    </source>
</evidence>
<evidence type="ECO:0000313" key="7">
    <source>
        <dbReference type="Proteomes" id="UP000249130"/>
    </source>
</evidence>
<evidence type="ECO:0000259" key="5">
    <source>
        <dbReference type="PROSITE" id="PS50893"/>
    </source>
</evidence>
<evidence type="ECO:0000256" key="4">
    <source>
        <dbReference type="ARBA" id="ARBA00022840"/>
    </source>
</evidence>
<dbReference type="OrthoDB" id="9807242at2"/>
<dbReference type="InterPro" id="IPR003439">
    <property type="entry name" value="ABC_transporter-like_ATP-bd"/>
</dbReference>
<dbReference type="RefSeq" id="WP_111417417.1">
    <property type="nucleotide sequence ID" value="NZ_NPEX01000008.1"/>
</dbReference>
<comment type="caution">
    <text evidence="6">The sequence shown here is derived from an EMBL/GenBank/DDBJ whole genome shotgun (WGS) entry which is preliminary data.</text>
</comment>
<dbReference type="InterPro" id="IPR003593">
    <property type="entry name" value="AAA+_ATPase"/>
</dbReference>
<keyword evidence="2" id="KW-0813">Transport</keyword>
<keyword evidence="7" id="KW-1185">Reference proteome</keyword>
<organism evidence="6 7">
    <name type="scientific">Rhodoplanes roseus</name>
    <dbReference type="NCBI Taxonomy" id="29409"/>
    <lineage>
        <taxon>Bacteria</taxon>
        <taxon>Pseudomonadati</taxon>
        <taxon>Pseudomonadota</taxon>
        <taxon>Alphaproteobacteria</taxon>
        <taxon>Hyphomicrobiales</taxon>
        <taxon>Nitrobacteraceae</taxon>
        <taxon>Rhodoplanes</taxon>
    </lineage>
</organism>
<dbReference type="PANTHER" id="PTHR42788:SF13">
    <property type="entry name" value="ALIPHATIC SULFONATES IMPORT ATP-BINDING PROTEIN SSUB"/>
    <property type="match status" value="1"/>
</dbReference>
<sequence>MIDRAAPAKIRAKGVAKTFSSEGRDVVALQPVDLAVAEGEFVCILGPSGCGKSTLLRIVAGLIAPSAGSATLDGRPITGPGPERGLVFQEYALFPWLTVMQNVMYGPLVRGLGRREAERRAKTQIARVGLEGFEQHFPRQLSGGMKQRVGIARVWANQPDVMLMDEPFGALDAITRNILQRDLLKLWLEERHTVLFVTHSVDEAIFLADRVVVMSARPGRITAIVPVEAPRPRDLLAPESITLKAELTRLVEDQVMGARGEPSRLREYVN</sequence>
<evidence type="ECO:0000256" key="1">
    <source>
        <dbReference type="ARBA" id="ARBA00005417"/>
    </source>
</evidence>
<dbReference type="SMART" id="SM00382">
    <property type="entry name" value="AAA"/>
    <property type="match status" value="1"/>
</dbReference>
<gene>
    <name evidence="6" type="ORF">CH341_02290</name>
</gene>
<dbReference type="Gene3D" id="3.40.50.300">
    <property type="entry name" value="P-loop containing nucleotide triphosphate hydrolases"/>
    <property type="match status" value="1"/>
</dbReference>
<dbReference type="SUPFAM" id="SSF52540">
    <property type="entry name" value="P-loop containing nucleoside triphosphate hydrolases"/>
    <property type="match status" value="1"/>
</dbReference>
<dbReference type="PROSITE" id="PS50893">
    <property type="entry name" value="ABC_TRANSPORTER_2"/>
    <property type="match status" value="1"/>
</dbReference>
<evidence type="ECO:0000256" key="3">
    <source>
        <dbReference type="ARBA" id="ARBA00022741"/>
    </source>
</evidence>
<feature type="domain" description="ABC transporter" evidence="5">
    <location>
        <begin position="10"/>
        <end position="241"/>
    </location>
</feature>
<dbReference type="PANTHER" id="PTHR42788">
    <property type="entry name" value="TAURINE IMPORT ATP-BINDING PROTEIN-RELATED"/>
    <property type="match status" value="1"/>
</dbReference>
<protein>
    <submittedName>
        <fullName evidence="6">Nitrate ABC transporter ATP-binding protein</fullName>
    </submittedName>
</protein>
<dbReference type="EMBL" id="NPEX01000008">
    <property type="protein sequence ID" value="RAI45754.1"/>
    <property type="molecule type" value="Genomic_DNA"/>
</dbReference>
<dbReference type="Proteomes" id="UP000249130">
    <property type="component" value="Unassembled WGS sequence"/>
</dbReference>